<accession>A0ABX7P4B1</accession>
<dbReference type="PANTHER" id="PTHR43289">
    <property type="entry name" value="MITOGEN-ACTIVATED PROTEIN KINASE KINASE KINASE 20-RELATED"/>
    <property type="match status" value="1"/>
</dbReference>
<dbReference type="SMART" id="SM00220">
    <property type="entry name" value="S_TKc"/>
    <property type="match status" value="1"/>
</dbReference>
<evidence type="ECO:0000313" key="6">
    <source>
        <dbReference type="EMBL" id="QSQ25327.1"/>
    </source>
</evidence>
<gene>
    <name evidence="6" type="ORF">JY651_10530</name>
</gene>
<protein>
    <submittedName>
        <fullName evidence="6">Serine/threonine protein kinase</fullName>
    </submittedName>
</protein>
<dbReference type="PROSITE" id="PS00108">
    <property type="entry name" value="PROTEIN_KINASE_ST"/>
    <property type="match status" value="1"/>
</dbReference>
<keyword evidence="7" id="KW-1185">Reference proteome</keyword>
<keyword evidence="4" id="KW-0067">ATP-binding</keyword>
<evidence type="ECO:0000256" key="2">
    <source>
        <dbReference type="ARBA" id="ARBA00022741"/>
    </source>
</evidence>
<organism evidence="6 7">
    <name type="scientific">Pyxidicoccus parkwayensis</name>
    <dbReference type="NCBI Taxonomy" id="2813578"/>
    <lineage>
        <taxon>Bacteria</taxon>
        <taxon>Pseudomonadati</taxon>
        <taxon>Myxococcota</taxon>
        <taxon>Myxococcia</taxon>
        <taxon>Myxococcales</taxon>
        <taxon>Cystobacterineae</taxon>
        <taxon>Myxococcaceae</taxon>
        <taxon>Pyxidicoccus</taxon>
    </lineage>
</organism>
<reference evidence="6 7" key="1">
    <citation type="submission" date="2021-02" db="EMBL/GenBank/DDBJ databases">
        <title>De Novo genome assembly of isolated myxobacteria.</title>
        <authorList>
            <person name="Stevens D.C."/>
        </authorList>
    </citation>
    <scope>NUCLEOTIDE SEQUENCE [LARGE SCALE GENOMIC DNA]</scope>
    <source>
        <strain evidence="7">SCPEA02</strain>
    </source>
</reference>
<evidence type="ECO:0000256" key="4">
    <source>
        <dbReference type="ARBA" id="ARBA00022840"/>
    </source>
</evidence>
<proteinExistence type="predicted"/>
<keyword evidence="3 6" id="KW-0418">Kinase</keyword>
<dbReference type="Gene3D" id="1.10.510.10">
    <property type="entry name" value="Transferase(Phosphotransferase) domain 1"/>
    <property type="match status" value="1"/>
</dbReference>
<name>A0ABX7P4B1_9BACT</name>
<feature type="domain" description="Protein kinase" evidence="5">
    <location>
        <begin position="32"/>
        <end position="298"/>
    </location>
</feature>
<dbReference type="EMBL" id="CP071090">
    <property type="protein sequence ID" value="QSQ25327.1"/>
    <property type="molecule type" value="Genomic_DNA"/>
</dbReference>
<dbReference type="Pfam" id="PF00069">
    <property type="entry name" value="Pkinase"/>
    <property type="match status" value="1"/>
</dbReference>
<dbReference type="PROSITE" id="PS50011">
    <property type="entry name" value="PROTEIN_KINASE_DOM"/>
    <property type="match status" value="1"/>
</dbReference>
<dbReference type="InterPro" id="IPR000719">
    <property type="entry name" value="Prot_kinase_dom"/>
</dbReference>
<evidence type="ECO:0000259" key="5">
    <source>
        <dbReference type="PROSITE" id="PS50011"/>
    </source>
</evidence>
<keyword evidence="1" id="KW-0808">Transferase</keyword>
<dbReference type="GO" id="GO:0004674">
    <property type="term" value="F:protein serine/threonine kinase activity"/>
    <property type="evidence" value="ECO:0007669"/>
    <property type="project" value="UniProtKB-KW"/>
</dbReference>
<dbReference type="RefSeq" id="WP_206726882.1">
    <property type="nucleotide sequence ID" value="NZ_CP071090.1"/>
</dbReference>
<dbReference type="SUPFAM" id="SSF56112">
    <property type="entry name" value="Protein kinase-like (PK-like)"/>
    <property type="match status" value="1"/>
</dbReference>
<dbReference type="PANTHER" id="PTHR43289:SF6">
    <property type="entry name" value="SERINE_THREONINE-PROTEIN KINASE NEKL-3"/>
    <property type="match status" value="1"/>
</dbReference>
<dbReference type="CDD" id="cd14014">
    <property type="entry name" value="STKc_PknB_like"/>
    <property type="match status" value="1"/>
</dbReference>
<evidence type="ECO:0000256" key="3">
    <source>
        <dbReference type="ARBA" id="ARBA00022777"/>
    </source>
</evidence>
<dbReference type="InterPro" id="IPR011009">
    <property type="entry name" value="Kinase-like_dom_sf"/>
</dbReference>
<dbReference type="Gene3D" id="3.30.200.20">
    <property type="entry name" value="Phosphorylase Kinase, domain 1"/>
    <property type="match status" value="1"/>
</dbReference>
<keyword evidence="2" id="KW-0547">Nucleotide-binding</keyword>
<dbReference type="InterPro" id="IPR008271">
    <property type="entry name" value="Ser/Thr_kinase_AS"/>
</dbReference>
<sequence length="446" mass="48183">MAGAPPRYDAAPGAELSLYGDALEPGALVGPWVVEARVHPGVTAWLYRASHISTRAPAALKIVREQYNHVSEVLRRFKQEADTLQALHHPHIVEVLEYGELRDGRPWLAMEWLEGESVDQWLAHRGAFSAAEALTVMEELGGALHLAHGRGVLHRDLKAQNVMVLPRAEGFTVKLVDFGIARVQPPEGLSGLTTGGAVLGTPVAMAPEQIRGQAVDARTDLYALGVLLYQLLTGQLPFEGTSAVEVEEQHLHAPPPRLGERVQATPALEAVVQRCLAKRPEDRWPDVPTFLDALRAALAPATTAPWAVGIYVDVRLPESLEEPTDDDLDARDAALDAARDVLEDAGWMFALEGGNAMLAWRLLPDEARTHAEEDARSHAEAVLTRALKASGSVAEVRVYAHAAPSEVTSDAQGRPRLAGSELLKLERWAQGGAAGTVTWADGLIPR</sequence>
<evidence type="ECO:0000313" key="7">
    <source>
        <dbReference type="Proteomes" id="UP000662747"/>
    </source>
</evidence>
<evidence type="ECO:0000256" key="1">
    <source>
        <dbReference type="ARBA" id="ARBA00022679"/>
    </source>
</evidence>
<dbReference type="Proteomes" id="UP000662747">
    <property type="component" value="Chromosome"/>
</dbReference>
<keyword evidence="6" id="KW-0723">Serine/threonine-protein kinase</keyword>